<comment type="caution">
    <text evidence="21">The sequence shown here is derived from an EMBL/GenBank/DDBJ whole genome shotgun (WGS) entry which is preliminary data.</text>
</comment>
<dbReference type="Gene3D" id="2.130.10.10">
    <property type="entry name" value="YVTN repeat-like/Quinoprotein amine dehydrogenase"/>
    <property type="match status" value="2"/>
</dbReference>
<evidence type="ECO:0000256" key="3">
    <source>
        <dbReference type="ARBA" id="ARBA00009935"/>
    </source>
</evidence>
<evidence type="ECO:0000256" key="14">
    <source>
        <dbReference type="HAMAP-Rule" id="MF_03056"/>
    </source>
</evidence>
<comment type="pathway">
    <text evidence="2 16">Porphyrin-containing compound metabolism; protoporphyrin-IX biosynthesis; coproporphyrinogen-III from 5-aminolevulinate: step 4/4.</text>
</comment>
<evidence type="ECO:0000256" key="15">
    <source>
        <dbReference type="PROSITE-ProRule" id="PRU00221"/>
    </source>
</evidence>
<feature type="compositionally biased region" description="Basic and acidic residues" evidence="18">
    <location>
        <begin position="39"/>
        <end position="67"/>
    </location>
</feature>
<dbReference type="OrthoDB" id="339900at2759"/>
<dbReference type="InterPro" id="IPR000257">
    <property type="entry name" value="Uroporphyrinogen_deCOase"/>
</dbReference>
<accession>A0A364L019</accession>
<dbReference type="InterPro" id="IPR001680">
    <property type="entry name" value="WD40_rpt"/>
</dbReference>
<dbReference type="PANTHER" id="PTHR21091">
    <property type="entry name" value="METHYLTETRAHYDROFOLATE:HOMOCYSTEINE METHYLTRANSFERASE RELATED"/>
    <property type="match status" value="1"/>
</dbReference>
<feature type="domain" description="Uroporphyrinogen decarboxylase (URO-D)" evidence="19">
    <location>
        <begin position="512"/>
        <end position="521"/>
    </location>
</feature>
<evidence type="ECO:0000256" key="9">
    <source>
        <dbReference type="ARBA" id="ARBA00023239"/>
    </source>
</evidence>
<dbReference type="UniPathway" id="UPA00989"/>
<evidence type="ECO:0000256" key="7">
    <source>
        <dbReference type="ARBA" id="ARBA00022793"/>
    </source>
</evidence>
<evidence type="ECO:0000259" key="20">
    <source>
        <dbReference type="PROSITE" id="PS00907"/>
    </source>
</evidence>
<dbReference type="Pfam" id="PF00400">
    <property type="entry name" value="WD40"/>
    <property type="match status" value="1"/>
</dbReference>
<sequence length="849" mass="93500">MLPTAQYPFTCIRYLGGIIVASAGPNLYTFSATDGHKISTWPEDKSSTSKEPETNEDSVERSEGPPEKRRKISPTSAENKPTNAWQSVPILVVSPSGRHVVAVTAEDKHVRVFEISTGGVLTESSDRPVPRKPCAVAFSSDGDTLICADKGGDVFSMPLLPGESGEFELVARTRKVTKPAANPLVVHTKRNLDALRQQLTQKTPEITPAAPTAKRDVLSGQVSTLTDMAYAIVPSGTSASGSHTYILTADRDEQIRVSRGPPQTHVIEAYCLGHESFISTLCIPPTLPHLLVTGGGDDSIFVWDWRNGQILHKVSILPEGKDQIVVRGIWAVEITGSSLVAIFVAIDGSHELLSFVLEAKGLIAPQDSIITSGNILDVASIDENDSILVSVDSCHEPGSIKDWRNNSDEASVLVEEYIVRLKEGKLVLDRAASQVVNYINKQGTASILAGMDESSWPKSQKAFSERLYSLHNLRKSVSQGTFLVAKMQEQFEPLKNDLLLRAAKGETVERPPIWVMRQAGRYLPEYHEAKGNRDFFDCCRSPEIASTLTLQPIERYAGLIDAAIIFSDILVIPQAMGMVVEMIDKKGPSFPEPLVSPDDGQYERVLKKDVDVKKELDYVYKAITLTRFKLKGRVPLIGFCGAPWTLLCYMVEGGGTKLFIQSKKWIYKYPNESKAMLQKIAELCVEYLALQVAAGAQLVQVFDSWAGELSPATFKDFALPYLRYISEHLPKRLQELGLERVPMTVFAKGAWYALDDLCESGYNVVGLDWLHDPAEAYSIARGRVTLQGNADPGILYGDRSAITKTVENMVKGFGGGKTGWIANLGHGITPFVNPDDLKFFFEEIHRQFR</sequence>
<feature type="region of interest" description="Disordered" evidence="18">
    <location>
        <begin position="39"/>
        <end position="82"/>
    </location>
</feature>
<dbReference type="SUPFAM" id="SSF51726">
    <property type="entry name" value="UROD/MetE-like"/>
    <property type="match status" value="1"/>
</dbReference>
<dbReference type="RefSeq" id="XP_040733668.1">
    <property type="nucleotide sequence ID" value="XM_040877610.1"/>
</dbReference>
<evidence type="ECO:0000256" key="10">
    <source>
        <dbReference type="ARBA" id="ARBA00023244"/>
    </source>
</evidence>
<organism evidence="21 22">
    <name type="scientific">Talaromyces amestolkiae</name>
    <dbReference type="NCBI Taxonomy" id="1196081"/>
    <lineage>
        <taxon>Eukaryota</taxon>
        <taxon>Fungi</taxon>
        <taxon>Dikarya</taxon>
        <taxon>Ascomycota</taxon>
        <taxon>Pezizomycotina</taxon>
        <taxon>Eurotiomycetes</taxon>
        <taxon>Eurotiomycetidae</taxon>
        <taxon>Eurotiales</taxon>
        <taxon>Trichocomaceae</taxon>
        <taxon>Talaromyces</taxon>
        <taxon>Talaromyces sect. Talaromyces</taxon>
    </lineage>
</organism>
<keyword evidence="22" id="KW-1185">Reference proteome</keyword>
<name>A0A364L019_TALAM</name>
<evidence type="ECO:0000313" key="21">
    <source>
        <dbReference type="EMBL" id="RAO69152.1"/>
    </source>
</evidence>
<comment type="function">
    <text evidence="13">Catalyzes the sequential decarboxylation of four acetate groups of uroporphyrinogen-III (octacarboxyporphyrin) to yield coproporphyrinogen-III (tetracarboxyporphyrin) with the formation of intermediate hepta-, hexa- and penta-carboxylate porphyrinogens in the heme biosynthesis pathway. Acts on a number of porphyrinogens, but only coproporphyrinogen III can ultimately be converted to heme.</text>
</comment>
<evidence type="ECO:0000256" key="12">
    <source>
        <dbReference type="ARBA" id="ARBA00052550"/>
    </source>
</evidence>
<dbReference type="FunFam" id="3.20.20.210:FF:000004">
    <property type="entry name" value="Uroporphyrinogen decarboxylase"/>
    <property type="match status" value="1"/>
</dbReference>
<dbReference type="PANTHER" id="PTHR21091:SF169">
    <property type="entry name" value="UROPORPHYRINOGEN DECARBOXYLASE"/>
    <property type="match status" value="1"/>
</dbReference>
<evidence type="ECO:0000313" key="22">
    <source>
        <dbReference type="Proteomes" id="UP000249363"/>
    </source>
</evidence>
<evidence type="ECO:0000256" key="5">
    <source>
        <dbReference type="ARBA" id="ARBA00014308"/>
    </source>
</evidence>
<dbReference type="Gene3D" id="3.20.20.210">
    <property type="match status" value="1"/>
</dbReference>
<protein>
    <recommendedName>
        <fullName evidence="5 16">Uroporphyrinogen decarboxylase</fullName>
        <ecNumber evidence="4 16">4.1.1.37</ecNumber>
    </recommendedName>
</protein>
<dbReference type="InterPro" id="IPR036322">
    <property type="entry name" value="WD40_repeat_dom_sf"/>
</dbReference>
<keyword evidence="10 16" id="KW-0627">Porphyrin biosynthesis</keyword>
<feature type="domain" description="Uroporphyrinogen decarboxylase (URO-D)" evidence="20">
    <location>
        <begin position="637"/>
        <end position="653"/>
    </location>
</feature>
<dbReference type="PROSITE" id="PS50294">
    <property type="entry name" value="WD_REPEATS_REGION"/>
    <property type="match status" value="1"/>
</dbReference>
<dbReference type="HAMAP" id="MF_00218">
    <property type="entry name" value="URO_D"/>
    <property type="match status" value="1"/>
</dbReference>
<gene>
    <name evidence="21" type="ORF">BHQ10_005164</name>
</gene>
<dbReference type="PROSITE" id="PS00907">
    <property type="entry name" value="UROD_2"/>
    <property type="match status" value="1"/>
</dbReference>
<evidence type="ECO:0000256" key="1">
    <source>
        <dbReference type="ARBA" id="ARBA00004496"/>
    </source>
</evidence>
<evidence type="ECO:0000259" key="19">
    <source>
        <dbReference type="PROSITE" id="PS00906"/>
    </source>
</evidence>
<dbReference type="GO" id="GO:0005829">
    <property type="term" value="C:cytosol"/>
    <property type="evidence" value="ECO:0007669"/>
    <property type="project" value="TreeGrafter"/>
</dbReference>
<comment type="function">
    <text evidence="14">Required for the formation of N(7)-methylguanine at position 46 (m7G46) in tRNA. In the complex, it is required to stabilize and induce conformational changes of the catalytic subunit.</text>
</comment>
<feature type="compositionally biased region" description="Polar residues" evidence="18">
    <location>
        <begin position="73"/>
        <end position="82"/>
    </location>
</feature>
<comment type="similarity">
    <text evidence="3 17">Belongs to the uroporphyrinogen decarboxylase family.</text>
</comment>
<dbReference type="CDD" id="cd00717">
    <property type="entry name" value="URO-D"/>
    <property type="match status" value="1"/>
</dbReference>
<dbReference type="GeneID" id="63794380"/>
<dbReference type="GO" id="GO:0004853">
    <property type="term" value="F:uroporphyrinogen decarboxylase activity"/>
    <property type="evidence" value="ECO:0007669"/>
    <property type="project" value="UniProtKB-EC"/>
</dbReference>
<dbReference type="GO" id="GO:0006782">
    <property type="term" value="P:protoporphyrinogen IX biosynthetic process"/>
    <property type="evidence" value="ECO:0007669"/>
    <property type="project" value="UniProtKB-UniPathway"/>
</dbReference>
<dbReference type="HAMAP" id="MF_03056">
    <property type="entry name" value="TRM82"/>
    <property type="match status" value="1"/>
</dbReference>
<dbReference type="EMBL" id="MIKG01000009">
    <property type="protein sequence ID" value="RAO69152.1"/>
    <property type="molecule type" value="Genomic_DNA"/>
</dbReference>
<comment type="catalytic activity">
    <reaction evidence="11 16">
        <text>uroporphyrinogen III + 4 H(+) = coproporphyrinogen III + 4 CO2</text>
        <dbReference type="Rhea" id="RHEA:19865"/>
        <dbReference type="ChEBI" id="CHEBI:15378"/>
        <dbReference type="ChEBI" id="CHEBI:16526"/>
        <dbReference type="ChEBI" id="CHEBI:57308"/>
        <dbReference type="ChEBI" id="CHEBI:57309"/>
        <dbReference type="EC" id="4.1.1.37"/>
    </reaction>
</comment>
<dbReference type="InterPro" id="IPR006361">
    <property type="entry name" value="Uroporphyrinogen_deCO2ase_HemE"/>
</dbReference>
<keyword evidence="7 16" id="KW-0210">Decarboxylase</keyword>
<dbReference type="Proteomes" id="UP000249363">
    <property type="component" value="Unassembled WGS sequence"/>
</dbReference>
<comment type="pathway">
    <text evidence="14">tRNA modification; N(7)-methylguanine-tRNA biosynthesis.</text>
</comment>
<evidence type="ECO:0000256" key="8">
    <source>
        <dbReference type="ARBA" id="ARBA00023133"/>
    </source>
</evidence>
<dbReference type="STRING" id="1196081.A0A364L019"/>
<keyword evidence="14" id="KW-0539">Nucleus</keyword>
<dbReference type="NCBIfam" id="TIGR01464">
    <property type="entry name" value="hemE"/>
    <property type="match status" value="1"/>
</dbReference>
<dbReference type="UniPathway" id="UPA00251">
    <property type="reaction ID" value="UER00321"/>
</dbReference>
<evidence type="ECO:0000256" key="6">
    <source>
        <dbReference type="ARBA" id="ARBA00022490"/>
    </source>
</evidence>
<keyword evidence="6" id="KW-0963">Cytoplasm</keyword>
<comment type="catalytic activity">
    <reaction evidence="12">
        <text>uroporphyrinogen I + 4 H(+) = coproporphyrinogen I + 4 CO2</text>
        <dbReference type="Rhea" id="RHEA:31239"/>
        <dbReference type="ChEBI" id="CHEBI:15378"/>
        <dbReference type="ChEBI" id="CHEBI:16526"/>
        <dbReference type="ChEBI" id="CHEBI:62626"/>
        <dbReference type="ChEBI" id="CHEBI:62631"/>
    </reaction>
</comment>
<evidence type="ECO:0000256" key="16">
    <source>
        <dbReference type="RuleBase" id="RU000554"/>
    </source>
</evidence>
<evidence type="ECO:0000256" key="4">
    <source>
        <dbReference type="ARBA" id="ARBA00012288"/>
    </source>
</evidence>
<keyword evidence="14" id="KW-0677">Repeat</keyword>
<dbReference type="AlphaFoldDB" id="A0A364L019"/>
<evidence type="ECO:0000256" key="11">
    <source>
        <dbReference type="ARBA" id="ARBA00048033"/>
    </source>
</evidence>
<keyword evidence="9 16" id="KW-0456">Lyase</keyword>
<dbReference type="InterPro" id="IPR028884">
    <property type="entry name" value="Trm82"/>
</dbReference>
<evidence type="ECO:0000256" key="18">
    <source>
        <dbReference type="SAM" id="MobiDB-lite"/>
    </source>
</evidence>
<dbReference type="Pfam" id="PF01208">
    <property type="entry name" value="URO-D"/>
    <property type="match status" value="1"/>
</dbReference>
<comment type="similarity">
    <text evidence="14">Belongs to the WD repeat TRM82 family.</text>
</comment>
<dbReference type="PROSITE" id="PS00906">
    <property type="entry name" value="UROD_1"/>
    <property type="match status" value="1"/>
</dbReference>
<dbReference type="GO" id="GO:0106004">
    <property type="term" value="P:tRNA (guanine-N7)-methylation"/>
    <property type="evidence" value="ECO:0007669"/>
    <property type="project" value="UniProtKB-UniRule"/>
</dbReference>
<comment type="subcellular location">
    <subcellularLocation>
        <location evidence="1">Cytoplasm</location>
    </subcellularLocation>
    <subcellularLocation>
        <location evidence="14">Nucleus</location>
    </subcellularLocation>
</comment>
<dbReference type="InterPro" id="IPR015943">
    <property type="entry name" value="WD40/YVTN_repeat-like_dom_sf"/>
</dbReference>
<keyword evidence="8" id="KW-0350">Heme biosynthesis</keyword>
<feature type="repeat" description="WD" evidence="15">
    <location>
        <begin position="271"/>
        <end position="313"/>
    </location>
</feature>
<dbReference type="GO" id="GO:0005634">
    <property type="term" value="C:nucleus"/>
    <property type="evidence" value="ECO:0007669"/>
    <property type="project" value="UniProtKB-SubCell"/>
</dbReference>
<dbReference type="InterPro" id="IPR038071">
    <property type="entry name" value="UROD/MetE-like_sf"/>
</dbReference>
<keyword evidence="14 15" id="KW-0853">WD repeat</keyword>
<evidence type="ECO:0000256" key="2">
    <source>
        <dbReference type="ARBA" id="ARBA00004804"/>
    </source>
</evidence>
<evidence type="ECO:0000256" key="17">
    <source>
        <dbReference type="RuleBase" id="RU004169"/>
    </source>
</evidence>
<dbReference type="PROSITE" id="PS50082">
    <property type="entry name" value="WD_REPEATS_2"/>
    <property type="match status" value="1"/>
</dbReference>
<evidence type="ECO:0000256" key="13">
    <source>
        <dbReference type="ARBA" id="ARBA00058098"/>
    </source>
</evidence>
<dbReference type="SMART" id="SM00320">
    <property type="entry name" value="WD40"/>
    <property type="match status" value="2"/>
</dbReference>
<proteinExistence type="inferred from homology"/>
<keyword evidence="14" id="KW-0819">tRNA processing</keyword>
<dbReference type="EC" id="4.1.1.37" evidence="4 16"/>
<reference evidence="21 22" key="1">
    <citation type="journal article" date="2017" name="Biotechnol. Biofuels">
        <title>Differential beta-glucosidase expression as a function of carbon source availability in Talaromyces amestolkiae: a genomic and proteomic approach.</title>
        <authorList>
            <person name="de Eugenio L.I."/>
            <person name="Mendez-Liter J.A."/>
            <person name="Nieto-Dominguez M."/>
            <person name="Alonso L."/>
            <person name="Gil-Munoz J."/>
            <person name="Barriuso J."/>
            <person name="Prieto A."/>
            <person name="Martinez M.J."/>
        </authorList>
    </citation>
    <scope>NUCLEOTIDE SEQUENCE [LARGE SCALE GENOMIC DNA]</scope>
    <source>
        <strain evidence="21 22">CIB</strain>
    </source>
</reference>
<dbReference type="SUPFAM" id="SSF50978">
    <property type="entry name" value="WD40 repeat-like"/>
    <property type="match status" value="1"/>
</dbReference>